<dbReference type="EMBL" id="BSYO01000003">
    <property type="protein sequence ID" value="GMH02196.1"/>
    <property type="molecule type" value="Genomic_DNA"/>
</dbReference>
<comment type="caution">
    <text evidence="1">The sequence shown here is derived from an EMBL/GenBank/DDBJ whole genome shotgun (WGS) entry which is preliminary data.</text>
</comment>
<dbReference type="Proteomes" id="UP001279734">
    <property type="component" value="Unassembled WGS sequence"/>
</dbReference>
<name>A0AAD3S0T8_NEPGR</name>
<accession>A0AAD3S0T8</accession>
<evidence type="ECO:0000313" key="1">
    <source>
        <dbReference type="EMBL" id="GMH02196.1"/>
    </source>
</evidence>
<protein>
    <submittedName>
        <fullName evidence="1">Uncharacterized protein</fullName>
    </submittedName>
</protein>
<sequence length="85" mass="9599">MHATATRTSAPTGQCHISSSKNIRNALQDRQNTNWWQQAYYHCTILAQQPNQDQQRKGALASKDQHLLNATQSSNCIVHVGHCRE</sequence>
<keyword evidence="2" id="KW-1185">Reference proteome</keyword>
<proteinExistence type="predicted"/>
<organism evidence="1 2">
    <name type="scientific">Nepenthes gracilis</name>
    <name type="common">Slender pitcher plant</name>
    <dbReference type="NCBI Taxonomy" id="150966"/>
    <lineage>
        <taxon>Eukaryota</taxon>
        <taxon>Viridiplantae</taxon>
        <taxon>Streptophyta</taxon>
        <taxon>Embryophyta</taxon>
        <taxon>Tracheophyta</taxon>
        <taxon>Spermatophyta</taxon>
        <taxon>Magnoliopsida</taxon>
        <taxon>eudicotyledons</taxon>
        <taxon>Gunneridae</taxon>
        <taxon>Pentapetalae</taxon>
        <taxon>Caryophyllales</taxon>
        <taxon>Nepenthaceae</taxon>
        <taxon>Nepenthes</taxon>
    </lineage>
</organism>
<dbReference type="AlphaFoldDB" id="A0AAD3S0T8"/>
<reference evidence="1" key="1">
    <citation type="submission" date="2023-05" db="EMBL/GenBank/DDBJ databases">
        <title>Nepenthes gracilis genome sequencing.</title>
        <authorList>
            <person name="Fukushima K."/>
        </authorList>
    </citation>
    <scope>NUCLEOTIDE SEQUENCE</scope>
    <source>
        <strain evidence="1">SING2019-196</strain>
    </source>
</reference>
<gene>
    <name evidence="1" type="ORF">Nepgr_004035</name>
</gene>
<evidence type="ECO:0000313" key="2">
    <source>
        <dbReference type="Proteomes" id="UP001279734"/>
    </source>
</evidence>